<dbReference type="STRING" id="1121098.HMPREF1534_00664"/>
<dbReference type="PATRIC" id="fig|1121098.3.peg.680"/>
<proteinExistence type="predicted"/>
<keyword evidence="3" id="KW-1185">Reference proteome</keyword>
<evidence type="ECO:0000313" key="3">
    <source>
        <dbReference type="Proteomes" id="UP000017831"/>
    </source>
</evidence>
<gene>
    <name evidence="2" type="ORF">HMPREF1534_00664</name>
</gene>
<protein>
    <submittedName>
        <fullName evidence="2">Uncharacterized protein</fullName>
    </submittedName>
</protein>
<sequence>MNNNDSKHTPIITLEEIARRKAEKREEVLKAKTQITETLRELFVPEENKGGIEGIMQHVNTGIAVYDGVMTGIKIMRKVRSYFTKKKK</sequence>
<reference evidence="2 3" key="1">
    <citation type="submission" date="2013-04" db="EMBL/GenBank/DDBJ databases">
        <title>The Genome Sequence of Bacteroides massiliensis DSM 17679.</title>
        <authorList>
            <consortium name="The Broad Institute Genomics Platform"/>
            <person name="Earl A."/>
            <person name="Ward D."/>
            <person name="Feldgarden M."/>
            <person name="Gevers D."/>
            <person name="Martens E."/>
            <person name="Fenner L."/>
            <person name="Roux V."/>
            <person name="Mallet M.N."/>
            <person name="Raoult D."/>
            <person name="Walker B."/>
            <person name="Young S."/>
            <person name="Zeng Q."/>
            <person name="Gargeya S."/>
            <person name="Fitzgerald M."/>
            <person name="Haas B."/>
            <person name="Abouelleil A."/>
            <person name="Allen A.W."/>
            <person name="Alvarado L."/>
            <person name="Arachchi H.M."/>
            <person name="Berlin A.M."/>
            <person name="Chapman S.B."/>
            <person name="Gainer-Dewar J."/>
            <person name="Goldberg J."/>
            <person name="Griggs A."/>
            <person name="Gujja S."/>
            <person name="Hansen M."/>
            <person name="Howarth C."/>
            <person name="Imamovic A."/>
            <person name="Ireland A."/>
            <person name="Larimer J."/>
            <person name="McCowan C."/>
            <person name="Murphy C."/>
            <person name="Pearson M."/>
            <person name="Poon T.W."/>
            <person name="Priest M."/>
            <person name="Roberts A."/>
            <person name="Saif S."/>
            <person name="Shea T."/>
            <person name="Sisk P."/>
            <person name="Sykes S."/>
            <person name="Wortman J."/>
            <person name="Nusbaum C."/>
            <person name="Birren B."/>
        </authorList>
    </citation>
    <scope>NUCLEOTIDE SEQUENCE [LARGE SCALE GENOMIC DNA]</scope>
    <source>
        <strain evidence="3">B84634 / Timone 84634 / DSM 17679 / JCM 13223</strain>
    </source>
</reference>
<dbReference type="AlphaFoldDB" id="U6RNJ2"/>
<dbReference type="HOGENOM" id="CLU_189153_0_0_10"/>
<keyword evidence="1" id="KW-0175">Coiled coil</keyword>
<comment type="caution">
    <text evidence="2">The sequence shown here is derived from an EMBL/GenBank/DDBJ whole genome shotgun (WGS) entry which is preliminary data.</text>
</comment>
<dbReference type="RefSeq" id="WP_005937069.1">
    <property type="nucleotide sequence ID" value="NZ_KB890333.1"/>
</dbReference>
<dbReference type="Proteomes" id="UP000017831">
    <property type="component" value="Unassembled WGS sequence"/>
</dbReference>
<accession>U6RNJ2</accession>
<dbReference type="eggNOG" id="ENOG5030WBD">
    <property type="taxonomic scope" value="Bacteria"/>
</dbReference>
<dbReference type="OrthoDB" id="1044430at2"/>
<name>U6RNJ2_9BACT</name>
<organism evidence="2 3">
    <name type="scientific">Phocaeicola massiliensis B84634 = Timone 84634 = DSM 17679 = JCM 13223</name>
    <dbReference type="NCBI Taxonomy" id="1121098"/>
    <lineage>
        <taxon>Bacteria</taxon>
        <taxon>Pseudomonadati</taxon>
        <taxon>Bacteroidota</taxon>
        <taxon>Bacteroidia</taxon>
        <taxon>Bacteroidales</taxon>
        <taxon>Bacteroidaceae</taxon>
        <taxon>Phocaeicola</taxon>
    </lineage>
</organism>
<feature type="coiled-coil region" evidence="1">
    <location>
        <begin position="14"/>
        <end position="41"/>
    </location>
</feature>
<dbReference type="EMBL" id="AQHY01000008">
    <property type="protein sequence ID" value="EOA57602.1"/>
    <property type="molecule type" value="Genomic_DNA"/>
</dbReference>
<evidence type="ECO:0000313" key="2">
    <source>
        <dbReference type="EMBL" id="EOA57602.1"/>
    </source>
</evidence>
<evidence type="ECO:0000256" key="1">
    <source>
        <dbReference type="SAM" id="Coils"/>
    </source>
</evidence>
<dbReference type="GeneID" id="60063285"/>